<dbReference type="PANTHER" id="PTHR14256">
    <property type="entry name" value="NADH-UBIQUINONE OXIDOREDUCTASE MLRQ SUBUNIT"/>
    <property type="match status" value="1"/>
</dbReference>
<keyword evidence="1" id="KW-0472">Membrane</keyword>
<dbReference type="InParanoid" id="T1G2U1"/>
<dbReference type="eggNOG" id="ENOG502STGR">
    <property type="taxonomic scope" value="Eukaryota"/>
</dbReference>
<gene>
    <name evidence="3" type="primary">20215389</name>
    <name evidence="2" type="ORF">HELRODRAFT_77178</name>
</gene>
<evidence type="ECO:0000256" key="1">
    <source>
        <dbReference type="SAM" id="Phobius"/>
    </source>
</evidence>
<keyword evidence="4" id="KW-1185">Reference proteome</keyword>
<keyword evidence="1" id="KW-0812">Transmembrane</keyword>
<dbReference type="OrthoDB" id="5511684at2759"/>
<dbReference type="AlphaFoldDB" id="T1G2U1"/>
<dbReference type="EMBL" id="AMQM01003695">
    <property type="status" value="NOT_ANNOTATED_CDS"/>
    <property type="molecule type" value="Genomic_DNA"/>
</dbReference>
<dbReference type="Pfam" id="PF06522">
    <property type="entry name" value="B12D"/>
    <property type="match status" value="1"/>
</dbReference>
<dbReference type="EnsemblMetazoa" id="HelroT77178">
    <property type="protein sequence ID" value="HelroP77178"/>
    <property type="gene ID" value="HelroG77178"/>
</dbReference>
<name>T1G2U1_HELRO</name>
<dbReference type="GeneID" id="20215389"/>
<evidence type="ECO:0000313" key="4">
    <source>
        <dbReference type="Proteomes" id="UP000015101"/>
    </source>
</evidence>
<dbReference type="OMA" id="EPWENIN"/>
<keyword evidence="1" id="KW-1133">Transmembrane helix</keyword>
<proteinExistence type="predicted"/>
<dbReference type="EMBL" id="KB096275">
    <property type="protein sequence ID" value="ESO06829.1"/>
    <property type="molecule type" value="Genomic_DNA"/>
</dbReference>
<dbReference type="CTD" id="20215389"/>
<dbReference type="PANTHER" id="PTHR14256:SF3">
    <property type="entry name" value="NORMAL MUCOSA OF ESOPHAGUS-SPECIFIC GENE 1 PROTEIN"/>
    <property type="match status" value="1"/>
</dbReference>
<organism evidence="3 4">
    <name type="scientific">Helobdella robusta</name>
    <name type="common">Californian leech</name>
    <dbReference type="NCBI Taxonomy" id="6412"/>
    <lineage>
        <taxon>Eukaryota</taxon>
        <taxon>Metazoa</taxon>
        <taxon>Spiralia</taxon>
        <taxon>Lophotrochozoa</taxon>
        <taxon>Annelida</taxon>
        <taxon>Clitellata</taxon>
        <taxon>Hirudinea</taxon>
        <taxon>Rhynchobdellida</taxon>
        <taxon>Glossiphoniidae</taxon>
        <taxon>Helobdella</taxon>
    </lineage>
</organism>
<protein>
    <submittedName>
        <fullName evidence="2 3">Uncharacterized protein</fullName>
    </submittedName>
</protein>
<evidence type="ECO:0000313" key="3">
    <source>
        <dbReference type="EnsemblMetazoa" id="HelroP77178"/>
    </source>
</evidence>
<dbReference type="Proteomes" id="UP000015101">
    <property type="component" value="Unassembled WGS sequence"/>
</dbReference>
<reference evidence="3" key="3">
    <citation type="submission" date="2015-06" db="UniProtKB">
        <authorList>
            <consortium name="EnsemblMetazoa"/>
        </authorList>
    </citation>
    <scope>IDENTIFICATION</scope>
</reference>
<evidence type="ECO:0000313" key="2">
    <source>
        <dbReference type="EMBL" id="ESO06829.1"/>
    </source>
</evidence>
<dbReference type="HOGENOM" id="CLU_178748_0_0_1"/>
<dbReference type="GO" id="GO:0045277">
    <property type="term" value="C:respiratory chain complex IV"/>
    <property type="evidence" value="ECO:0000318"/>
    <property type="project" value="GO_Central"/>
</dbReference>
<reference evidence="2 4" key="2">
    <citation type="journal article" date="2013" name="Nature">
        <title>Insights into bilaterian evolution from three spiralian genomes.</title>
        <authorList>
            <person name="Simakov O."/>
            <person name="Marletaz F."/>
            <person name="Cho S.J."/>
            <person name="Edsinger-Gonzales E."/>
            <person name="Havlak P."/>
            <person name="Hellsten U."/>
            <person name="Kuo D.H."/>
            <person name="Larsson T."/>
            <person name="Lv J."/>
            <person name="Arendt D."/>
            <person name="Savage R."/>
            <person name="Osoegawa K."/>
            <person name="de Jong P."/>
            <person name="Grimwood J."/>
            <person name="Chapman J.A."/>
            <person name="Shapiro H."/>
            <person name="Aerts A."/>
            <person name="Otillar R.P."/>
            <person name="Terry A.Y."/>
            <person name="Boore J.L."/>
            <person name="Grigoriev I.V."/>
            <person name="Lindberg D.R."/>
            <person name="Seaver E.C."/>
            <person name="Weisblat D.A."/>
            <person name="Putnam N.H."/>
            <person name="Rokhsar D.S."/>
        </authorList>
    </citation>
    <scope>NUCLEOTIDE SEQUENCE</scope>
</reference>
<dbReference type="InterPro" id="IPR010530">
    <property type="entry name" value="B12D"/>
</dbReference>
<dbReference type="KEGG" id="hro:HELRODRAFT_77178"/>
<dbReference type="STRING" id="6412.T1G2U1"/>
<feature type="transmembrane region" description="Helical" evidence="1">
    <location>
        <begin position="6"/>
        <end position="26"/>
    </location>
</feature>
<accession>T1G2U1</accession>
<dbReference type="RefSeq" id="XP_009014925.1">
    <property type="nucleotide sequence ID" value="XM_009016677.1"/>
</dbReference>
<reference evidence="4" key="1">
    <citation type="submission" date="2012-12" db="EMBL/GenBank/DDBJ databases">
        <authorList>
            <person name="Hellsten U."/>
            <person name="Grimwood J."/>
            <person name="Chapman J.A."/>
            <person name="Shapiro H."/>
            <person name="Aerts A."/>
            <person name="Otillar R.P."/>
            <person name="Terry A.Y."/>
            <person name="Boore J.L."/>
            <person name="Simakov O."/>
            <person name="Marletaz F."/>
            <person name="Cho S.-J."/>
            <person name="Edsinger-Gonzales E."/>
            <person name="Havlak P."/>
            <person name="Kuo D.-H."/>
            <person name="Larsson T."/>
            <person name="Lv J."/>
            <person name="Arendt D."/>
            <person name="Savage R."/>
            <person name="Osoegawa K."/>
            <person name="de Jong P."/>
            <person name="Lindberg D.R."/>
            <person name="Seaver E.C."/>
            <person name="Weisblat D.A."/>
            <person name="Putnam N.H."/>
            <person name="Grigoriev I.V."/>
            <person name="Rokhsar D.S."/>
        </authorList>
    </citation>
    <scope>NUCLEOTIDE SEQUENCE</scope>
</reference>
<sequence>KQLLPLLAFVGAACTGGASFVIYSLYQKPDVRLVKSSELPPWERVDPTKPQKLFTINGKYVPIPELEALKKEIGSYKT</sequence>